<feature type="domain" description="DBB" evidence="3">
    <location>
        <begin position="483"/>
        <end position="620"/>
    </location>
</feature>
<accession>A0A6P3YBA7</accession>
<dbReference type="Proteomes" id="UP000515204">
    <property type="component" value="Unplaced"/>
</dbReference>
<dbReference type="RefSeq" id="XP_014487643.1">
    <property type="nucleotide sequence ID" value="XM_014632157.1"/>
</dbReference>
<keyword evidence="1" id="KW-0175">Coiled coil</keyword>
<feature type="compositionally biased region" description="Acidic residues" evidence="2">
    <location>
        <begin position="197"/>
        <end position="206"/>
    </location>
</feature>
<feature type="compositionally biased region" description="Low complexity" evidence="2">
    <location>
        <begin position="1001"/>
        <end position="1024"/>
    </location>
</feature>
<dbReference type="CTD" id="41770"/>
<dbReference type="RefSeq" id="XP_014487644.1">
    <property type="nucleotide sequence ID" value="XM_014632158.1"/>
</dbReference>
<feature type="region of interest" description="Disordered" evidence="2">
    <location>
        <begin position="828"/>
        <end position="847"/>
    </location>
</feature>
<proteinExistence type="predicted"/>
<feature type="compositionally biased region" description="Basic residues" evidence="2">
    <location>
        <begin position="296"/>
        <end position="305"/>
    </location>
</feature>
<dbReference type="RefSeq" id="XP_014487642.1">
    <property type="nucleotide sequence ID" value="XM_014632156.1"/>
</dbReference>
<dbReference type="KEGG" id="dqu:106751295"/>
<evidence type="ECO:0000256" key="2">
    <source>
        <dbReference type="SAM" id="MobiDB-lite"/>
    </source>
</evidence>
<dbReference type="PANTHER" id="PTHR16267:SF11">
    <property type="entry name" value="STUMPS, ISOFORM E"/>
    <property type="match status" value="1"/>
</dbReference>
<organism evidence="4 6">
    <name type="scientific">Dinoponera quadriceps</name>
    <name type="common">South American ant</name>
    <dbReference type="NCBI Taxonomy" id="609295"/>
    <lineage>
        <taxon>Eukaryota</taxon>
        <taxon>Metazoa</taxon>
        <taxon>Ecdysozoa</taxon>
        <taxon>Arthropoda</taxon>
        <taxon>Hexapoda</taxon>
        <taxon>Insecta</taxon>
        <taxon>Pterygota</taxon>
        <taxon>Neoptera</taxon>
        <taxon>Endopterygota</taxon>
        <taxon>Hymenoptera</taxon>
        <taxon>Apocrita</taxon>
        <taxon>Aculeata</taxon>
        <taxon>Formicoidea</taxon>
        <taxon>Formicidae</taxon>
        <taxon>Ponerinae</taxon>
        <taxon>Ponerini</taxon>
        <taxon>Dinoponera</taxon>
    </lineage>
</organism>
<feature type="compositionally biased region" description="Low complexity" evidence="2">
    <location>
        <begin position="15"/>
        <end position="31"/>
    </location>
</feature>
<dbReference type="InterPro" id="IPR035897">
    <property type="entry name" value="Toll_tir_struct_dom_sf"/>
</dbReference>
<feature type="compositionally biased region" description="Polar residues" evidence="2">
    <location>
        <begin position="306"/>
        <end position="315"/>
    </location>
</feature>
<evidence type="ECO:0000313" key="7">
    <source>
        <dbReference type="RefSeq" id="XP_014487644.1"/>
    </source>
</evidence>
<sequence length="1342" mass="147226">MAVDNPSYFSLSGEAASSSSSARTTTATSTRGHGLTSLFRRRPNNRMGAATSQNAALAESTSGVLTHHEARGNASGASTPTEERAPMLSQNGAVQPGCGKRRSFRNLFRSVSANADHERTQKFLKGDPRPSDVAPPSPYLPHRSHSHSEKDRHRPSRGRRVLKSASELLSNDMVYCGLTGNSKDRNSDVDGNGNNNNDDDDDDDDTAEVFLSANDARYYNLSSTLPAAGSTTICRRRHSIGTFLGKETASSGNAATMVRQQTTGSRNALETDAAAASVDDTDGGPCNEEGPVACARTRRRRHKNSSNKGSHSATALSRDGHAKDDVLFVSSKGSEASKLWINYLSACFEQISRQQGRPPYRVHHVAIEEPIAPRTEERIRSSRLQIIVVCPVLLERVRISPEQAVHLTRHLLAEKVLAMMLGVHDSHVNDSHKSSLVCYDQWRKFFVKDQDETFVGELLGAAVGILGTAPPPALRADKTAFSVHPKKVKLGQNRIIVLLNDPLTPEDQVSVVVDRCGDAIDISNVKRRNPYALQFSIPERCLEVSMLVGVRISKNGCSLGVRQVKCESRLRELDQILRAHDNPLEFMCQTFGFSSTDREQLDNWMVHAFQKNIPPHFNLLSTPSGLVPTHKNHTSPEESPTLLHFAARFGLEKLAWQLLECPGGELACDLRNVSELTPADLAEQGGHTRLAHQLRGYMQINEFTNMYSYLKVMSETTNRPTDQDSATDVPSASANEANNENEDYCRPRPLSEAYLVPPIARPVTTLIQTLQTTTASTTMSNSLTANYSVVPTPTPVILPSTPTTYNSSNGLDLTFQGYMKMYPAGAKMSTTNSTKLQSRTGTPTQCTRLEYHQGSTTVREDNSGQKVSQPPPYGRTSSNSSTKSREPSGPQDELLEIINDFKNNVFTISEVERLVENWQKRNDVQQSFKDKQRQLMAMREEYDRIQKKMKEEMKTATPFDKIRKFFSKGKKDKESASVAVDSPSGKPESVNGGLADRRPVSSLSLRSVSSSSSSGRMSTVSGCSGTSLGDSGTHSDSEERRLQNLRDEKAGMTSYEIPPTPKPFTGRYSPAPGYSPSPSVSIARDLEFRVAQSPSQADDNEYYIAFPPSGLPVHAFKADGSPREPATPSSPCEFSKCLDFAQNVVVPSNQLDEAEVTRHIGNNSYTNIEPASTSSFPLGTSVPSETSHESTYVDAACARNEDIAREHRDDADEVAEVCLPDTSRTRTPVFAQSVVTDEVDSAALVARSEQDTTMKYEQTDKPAGSANVHIEAGESSRMPEYMNLAVNMGHDSVKVLGAIPKKLPAPPVPPRGRFASLDKRRTSNRTWTLERDESLTYCGRLQ</sequence>
<dbReference type="Gene3D" id="3.40.50.10140">
    <property type="entry name" value="Toll/interleukin-1 receptor homology (TIR) domain"/>
    <property type="match status" value="1"/>
</dbReference>
<evidence type="ECO:0000313" key="5">
    <source>
        <dbReference type="RefSeq" id="XP_014487642.1"/>
    </source>
</evidence>
<feature type="region of interest" description="Disordered" evidence="2">
    <location>
        <begin position="179"/>
        <end position="206"/>
    </location>
</feature>
<feature type="region of interest" description="Disordered" evidence="2">
    <location>
        <begin position="275"/>
        <end position="317"/>
    </location>
</feature>
<protein>
    <submittedName>
        <fullName evidence="5 6">Uncharacterized protein LOC106751295 isoform X1</fullName>
    </submittedName>
</protein>
<feature type="region of interest" description="Disordered" evidence="2">
    <location>
        <begin position="1"/>
        <end position="160"/>
    </location>
</feature>
<keyword evidence="4" id="KW-1185">Reference proteome</keyword>
<evidence type="ECO:0000313" key="4">
    <source>
        <dbReference type="Proteomes" id="UP000515204"/>
    </source>
</evidence>
<evidence type="ECO:0000259" key="3">
    <source>
        <dbReference type="PROSITE" id="PS51376"/>
    </source>
</evidence>
<dbReference type="PANTHER" id="PTHR16267">
    <property type="entry name" value="BANK1/PIK3AP1 FAMILY MEMBER"/>
    <property type="match status" value="1"/>
</dbReference>
<feature type="compositionally biased region" description="Polar residues" evidence="2">
    <location>
        <begin position="718"/>
        <end position="730"/>
    </location>
</feature>
<feature type="compositionally biased region" description="Polar residues" evidence="2">
    <location>
        <begin position="50"/>
        <end position="64"/>
    </location>
</feature>
<dbReference type="GO" id="GO:0005068">
    <property type="term" value="F:transmembrane receptor protein tyrosine kinase adaptor activity"/>
    <property type="evidence" value="ECO:0007669"/>
    <property type="project" value="TreeGrafter"/>
</dbReference>
<dbReference type="SMART" id="SM01282">
    <property type="entry name" value="DBB"/>
    <property type="match status" value="1"/>
</dbReference>
<feature type="region of interest" description="Disordered" evidence="2">
    <location>
        <begin position="718"/>
        <end position="745"/>
    </location>
</feature>
<feature type="coiled-coil region" evidence="1">
    <location>
        <begin position="921"/>
        <end position="955"/>
    </location>
</feature>
<evidence type="ECO:0000256" key="1">
    <source>
        <dbReference type="SAM" id="Coils"/>
    </source>
</evidence>
<reference evidence="5 6" key="1">
    <citation type="submission" date="2025-04" db="UniProtKB">
        <authorList>
            <consortium name="RefSeq"/>
        </authorList>
    </citation>
    <scope>IDENTIFICATION</scope>
</reference>
<feature type="region of interest" description="Disordered" evidence="2">
    <location>
        <begin position="970"/>
        <end position="1040"/>
    </location>
</feature>
<gene>
    <name evidence="5 6 7" type="primary">LOC106751295</name>
</gene>
<feature type="region of interest" description="Disordered" evidence="2">
    <location>
        <begin position="853"/>
        <end position="890"/>
    </location>
</feature>
<name>A0A6P3YBA7_DINQU</name>
<dbReference type="InterPro" id="IPR017893">
    <property type="entry name" value="DBB_domain"/>
</dbReference>
<feature type="compositionally biased region" description="Basic and acidic residues" evidence="2">
    <location>
        <begin position="115"/>
        <end position="130"/>
    </location>
</feature>
<dbReference type="GO" id="GO:0005829">
    <property type="term" value="C:cytosol"/>
    <property type="evidence" value="ECO:0007669"/>
    <property type="project" value="TreeGrafter"/>
</dbReference>
<dbReference type="OrthoDB" id="8192811at2759"/>
<dbReference type="GO" id="GO:0005104">
    <property type="term" value="F:fibroblast growth factor receptor binding"/>
    <property type="evidence" value="ECO:0007669"/>
    <property type="project" value="TreeGrafter"/>
</dbReference>
<evidence type="ECO:0000313" key="6">
    <source>
        <dbReference type="RefSeq" id="XP_014487643.1"/>
    </source>
</evidence>
<dbReference type="InterPro" id="IPR052446">
    <property type="entry name" value="B-cell_PI3K-Signaling_Adptrs"/>
</dbReference>
<dbReference type="Pfam" id="PF14545">
    <property type="entry name" value="DBB"/>
    <property type="match status" value="1"/>
</dbReference>
<dbReference type="PROSITE" id="PS51376">
    <property type="entry name" value="DBB"/>
    <property type="match status" value="1"/>
</dbReference>
<dbReference type="GeneID" id="106751295"/>